<evidence type="ECO:0000256" key="1">
    <source>
        <dbReference type="ARBA" id="ARBA00001933"/>
    </source>
</evidence>
<reference evidence="6 7" key="1">
    <citation type="submission" date="2020-04" db="EMBL/GenBank/DDBJ databases">
        <title>Genomic analysis of gastric non-Helicobacter pylori Helicobacters isolated in Japan.</title>
        <authorList>
            <person name="Suzuki M."/>
            <person name="Rimbara E."/>
        </authorList>
    </citation>
    <scope>NUCLEOTIDE SEQUENCE [LARGE SCALE GENOMIC DNA]</scope>
    <source>
        <strain evidence="6 7">NHP19-0020</strain>
    </source>
</reference>
<proteinExistence type="inferred from homology"/>
<keyword evidence="7" id="KW-1185">Reference proteome</keyword>
<sequence>MFNHALKALKRANLHRERCLYPPTLADFASNDYLALASRKDLLQEAFHILQNLPSHAPKASMLVNGYYPLHQELENYLCDLLGFESCVLVGSAFLGNLALIDALVRKNDWLLMDAHYHASGQFLAKKSPNTLFFEHNNPQDLKTKLNTCHNKGQLFIAIEGVYSMDGEIAPLEILEIAESYGAYLILDEAHSLGSIGEHLLGLLDHYQYKPTEKMILLGAFSKAYGSYGGFIAGSIEVIDFLCNRAKSILYTTSPSLLDTALSFVNLKHLYNNTKHYQEILKQMRACLDRFNWHTQSNIFTLPFVNSTALLEMQDRLIKHGFLCAAIRPPTTANPLLRLCLNIQPQRTLELLEDLCYLLKHSL</sequence>
<dbReference type="Gene3D" id="3.90.1150.10">
    <property type="entry name" value="Aspartate Aminotransferase, domain 1"/>
    <property type="match status" value="1"/>
</dbReference>
<protein>
    <submittedName>
        <fullName evidence="6">8-amino-7-oxononanoate synthase</fullName>
    </submittedName>
</protein>
<dbReference type="InterPro" id="IPR004839">
    <property type="entry name" value="Aminotransferase_I/II_large"/>
</dbReference>
<keyword evidence="3" id="KW-0808">Transferase</keyword>
<organism evidence="6 7">
    <name type="scientific">Helicobacter suis</name>
    <dbReference type="NCBI Taxonomy" id="104628"/>
    <lineage>
        <taxon>Bacteria</taxon>
        <taxon>Pseudomonadati</taxon>
        <taxon>Campylobacterota</taxon>
        <taxon>Epsilonproteobacteria</taxon>
        <taxon>Campylobacterales</taxon>
        <taxon>Helicobacteraceae</taxon>
        <taxon>Helicobacter</taxon>
    </lineage>
</organism>
<accession>A0ABM7KYW1</accession>
<dbReference type="InterPro" id="IPR015424">
    <property type="entry name" value="PyrdxlP-dep_Trfase"/>
</dbReference>
<dbReference type="PANTHER" id="PTHR13693:SF77">
    <property type="entry name" value="8-AMINO-7-OXONONANOATE SYNTHASE"/>
    <property type="match status" value="1"/>
</dbReference>
<keyword evidence="4" id="KW-0663">Pyridoxal phosphate</keyword>
<dbReference type="EMBL" id="AP023036">
    <property type="protein sequence ID" value="BCD45712.1"/>
    <property type="molecule type" value="Genomic_DNA"/>
</dbReference>
<dbReference type="Pfam" id="PF00155">
    <property type="entry name" value="Aminotran_1_2"/>
    <property type="match status" value="1"/>
</dbReference>
<gene>
    <name evidence="6" type="primary">bioF</name>
    <name evidence="6" type="ORF">NHP190020_07510</name>
</gene>
<dbReference type="InterPro" id="IPR015422">
    <property type="entry name" value="PyrdxlP-dep_Trfase_small"/>
</dbReference>
<dbReference type="Proteomes" id="UP000509742">
    <property type="component" value="Chromosome"/>
</dbReference>
<evidence type="ECO:0000313" key="7">
    <source>
        <dbReference type="Proteomes" id="UP000509742"/>
    </source>
</evidence>
<evidence type="ECO:0000256" key="2">
    <source>
        <dbReference type="ARBA" id="ARBA00010008"/>
    </source>
</evidence>
<evidence type="ECO:0000256" key="3">
    <source>
        <dbReference type="ARBA" id="ARBA00022679"/>
    </source>
</evidence>
<dbReference type="SUPFAM" id="SSF53383">
    <property type="entry name" value="PLP-dependent transferases"/>
    <property type="match status" value="1"/>
</dbReference>
<feature type="domain" description="Aminotransferase class I/classII large" evidence="5">
    <location>
        <begin position="26"/>
        <end position="353"/>
    </location>
</feature>
<dbReference type="InterPro" id="IPR015421">
    <property type="entry name" value="PyrdxlP-dep_Trfase_major"/>
</dbReference>
<comment type="similarity">
    <text evidence="2">Belongs to the class-II pyridoxal-phosphate-dependent aminotransferase family. BioF subfamily.</text>
</comment>
<evidence type="ECO:0000256" key="4">
    <source>
        <dbReference type="ARBA" id="ARBA00022898"/>
    </source>
</evidence>
<dbReference type="RefSeq" id="WP_006565113.1">
    <property type="nucleotide sequence ID" value="NZ_AP023036.1"/>
</dbReference>
<name>A0ABM7KYW1_9HELI</name>
<evidence type="ECO:0000313" key="6">
    <source>
        <dbReference type="EMBL" id="BCD45712.1"/>
    </source>
</evidence>
<evidence type="ECO:0000259" key="5">
    <source>
        <dbReference type="Pfam" id="PF00155"/>
    </source>
</evidence>
<dbReference type="InterPro" id="IPR050087">
    <property type="entry name" value="AON_synthase_class-II"/>
</dbReference>
<comment type="cofactor">
    <cofactor evidence="1">
        <name>pyridoxal 5'-phosphate</name>
        <dbReference type="ChEBI" id="CHEBI:597326"/>
    </cofactor>
</comment>
<dbReference type="PANTHER" id="PTHR13693">
    <property type="entry name" value="CLASS II AMINOTRANSFERASE/8-AMINO-7-OXONONANOATE SYNTHASE"/>
    <property type="match status" value="1"/>
</dbReference>
<dbReference type="Gene3D" id="3.40.640.10">
    <property type="entry name" value="Type I PLP-dependent aspartate aminotransferase-like (Major domain)"/>
    <property type="match status" value="1"/>
</dbReference>